<evidence type="ECO:0000313" key="8">
    <source>
        <dbReference type="Proteomes" id="UP000504608"/>
    </source>
</evidence>
<dbReference type="GO" id="GO:0005783">
    <property type="term" value="C:endoplasmic reticulum"/>
    <property type="evidence" value="ECO:0007669"/>
    <property type="project" value="UniProtKB-ARBA"/>
</dbReference>
<reference evidence="9" key="1">
    <citation type="submission" date="2025-08" db="UniProtKB">
        <authorList>
            <consortium name="RefSeq"/>
        </authorList>
    </citation>
    <scope>IDENTIFICATION</scope>
    <source>
        <tissue evidence="9">Young leaves</tissue>
    </source>
</reference>
<evidence type="ECO:0000256" key="7">
    <source>
        <dbReference type="RuleBase" id="RU363107"/>
    </source>
</evidence>
<organism evidence="8 9">
    <name type="scientific">Cucurbita maxima</name>
    <name type="common">Pumpkin</name>
    <name type="synonym">Winter squash</name>
    <dbReference type="NCBI Taxonomy" id="3661"/>
    <lineage>
        <taxon>Eukaryota</taxon>
        <taxon>Viridiplantae</taxon>
        <taxon>Streptophyta</taxon>
        <taxon>Embryophyta</taxon>
        <taxon>Tracheophyta</taxon>
        <taxon>Spermatophyta</taxon>
        <taxon>Magnoliopsida</taxon>
        <taxon>eudicotyledons</taxon>
        <taxon>Gunneridae</taxon>
        <taxon>Pentapetalae</taxon>
        <taxon>rosids</taxon>
        <taxon>fabids</taxon>
        <taxon>Cucurbitales</taxon>
        <taxon>Cucurbitaceae</taxon>
        <taxon>Cucurbiteae</taxon>
        <taxon>Cucurbita</taxon>
    </lineage>
</organism>
<dbReference type="GO" id="GO:0016020">
    <property type="term" value="C:membrane"/>
    <property type="evidence" value="ECO:0007669"/>
    <property type="project" value="UniProtKB-SubCell"/>
</dbReference>
<dbReference type="GO" id="GO:0016192">
    <property type="term" value="P:vesicle-mediated transport"/>
    <property type="evidence" value="ECO:0007669"/>
    <property type="project" value="UniProtKB-ARBA"/>
</dbReference>
<dbReference type="AlphaFoldDB" id="A0A6J1K8D2"/>
<dbReference type="RefSeq" id="XP_022997756.1">
    <property type="nucleotide sequence ID" value="XM_023141988.1"/>
</dbReference>
<dbReference type="GeneID" id="111492618"/>
<comment type="function">
    <text evidence="1 7">May be involved in both secretory and endocytic intracellular trafficking in the endosomal/prevacuolar compartments.</text>
</comment>
<keyword evidence="8" id="KW-1185">Reference proteome</keyword>
<dbReference type="InterPro" id="IPR004895">
    <property type="entry name" value="Prenylated_rab_accept_PRA1"/>
</dbReference>
<evidence type="ECO:0000256" key="3">
    <source>
        <dbReference type="ARBA" id="ARBA00006483"/>
    </source>
</evidence>
<protein>
    <recommendedName>
        <fullName evidence="7">PRA1 family protein</fullName>
    </recommendedName>
</protein>
<feature type="transmembrane region" description="Helical" evidence="7">
    <location>
        <begin position="6"/>
        <end position="25"/>
    </location>
</feature>
<evidence type="ECO:0000256" key="4">
    <source>
        <dbReference type="ARBA" id="ARBA00022692"/>
    </source>
</evidence>
<dbReference type="PANTHER" id="PTHR19317:SF2">
    <property type="entry name" value="PRA1 FAMILY PROTEIN F2"/>
    <property type="match status" value="1"/>
</dbReference>
<proteinExistence type="inferred from homology"/>
<evidence type="ECO:0000256" key="1">
    <source>
        <dbReference type="ARBA" id="ARBA00002501"/>
    </source>
</evidence>
<keyword evidence="5 7" id="KW-1133">Transmembrane helix</keyword>
<dbReference type="Proteomes" id="UP000504608">
    <property type="component" value="Unplaced"/>
</dbReference>
<dbReference type="GO" id="GO:0005794">
    <property type="term" value="C:Golgi apparatus"/>
    <property type="evidence" value="ECO:0007669"/>
    <property type="project" value="TreeGrafter"/>
</dbReference>
<sequence>MGQFIGVVISVDFRSLIIFFISVNLQFSQNPVKTKPPSFSGGIIMTYGTIPTSSATAAANLEYISRAKQRFKDGLGHRRPWRLIADYRSFTLPSNLHDTLARIKVNLAYFRMNYAIVVLVILFLALLWHPISLIVLIVMMTLWLFLYFLRDQPLILAGRVVEDWVILLILSIFTIGFLFLTNATLNIVIALLIGAIVVVAHAAVRKTENLYLDEEAAGLMAPGS</sequence>
<evidence type="ECO:0000256" key="2">
    <source>
        <dbReference type="ARBA" id="ARBA00004127"/>
    </source>
</evidence>
<dbReference type="PANTHER" id="PTHR19317">
    <property type="entry name" value="PRENYLATED RAB ACCEPTOR 1-RELATED"/>
    <property type="match status" value="1"/>
</dbReference>
<feature type="transmembrane region" description="Helical" evidence="7">
    <location>
        <begin position="161"/>
        <end position="179"/>
    </location>
</feature>
<evidence type="ECO:0000256" key="6">
    <source>
        <dbReference type="ARBA" id="ARBA00023136"/>
    </source>
</evidence>
<gene>
    <name evidence="9" type="primary">LOC111492618</name>
</gene>
<dbReference type="Pfam" id="PF03208">
    <property type="entry name" value="PRA1"/>
    <property type="match status" value="1"/>
</dbReference>
<dbReference type="KEGG" id="cmax:111492618"/>
<name>A0A6J1K8D2_CUCMA</name>
<keyword evidence="6 7" id="KW-0472">Membrane</keyword>
<evidence type="ECO:0000256" key="5">
    <source>
        <dbReference type="ARBA" id="ARBA00022989"/>
    </source>
</evidence>
<feature type="transmembrane region" description="Helical" evidence="7">
    <location>
        <begin position="185"/>
        <end position="204"/>
    </location>
</feature>
<comment type="subcellular location">
    <subcellularLocation>
        <location evidence="2">Endomembrane system</location>
        <topology evidence="2">Multi-pass membrane protein</topology>
    </subcellularLocation>
    <subcellularLocation>
        <location evidence="7">Membrane</location>
        <topology evidence="7">Multi-pass membrane protein</topology>
    </subcellularLocation>
</comment>
<dbReference type="OrthoDB" id="63113at2759"/>
<accession>A0A6J1K8D2</accession>
<keyword evidence="7" id="KW-0813">Transport</keyword>
<comment type="similarity">
    <text evidence="3 7">Belongs to the PRA1 family.</text>
</comment>
<keyword evidence="4 7" id="KW-0812">Transmembrane</keyword>
<evidence type="ECO:0000313" key="9">
    <source>
        <dbReference type="RefSeq" id="XP_022997756.1"/>
    </source>
</evidence>
<feature type="transmembrane region" description="Helical" evidence="7">
    <location>
        <begin position="108"/>
        <end position="125"/>
    </location>
</feature>